<dbReference type="Proteomes" id="UP001198242">
    <property type="component" value="Unassembled WGS sequence"/>
</dbReference>
<organism evidence="2 3">
    <name type="scientific">Hominilimicola fabiformis</name>
    <dbReference type="NCBI Taxonomy" id="2885356"/>
    <lineage>
        <taxon>Bacteria</taxon>
        <taxon>Bacillati</taxon>
        <taxon>Bacillota</taxon>
        <taxon>Clostridia</taxon>
        <taxon>Eubacteriales</taxon>
        <taxon>Oscillospiraceae</taxon>
        <taxon>Hominilimicola</taxon>
    </lineage>
</organism>
<feature type="transmembrane region" description="Helical" evidence="1">
    <location>
        <begin position="68"/>
        <end position="88"/>
    </location>
</feature>
<dbReference type="RefSeq" id="WP_022229328.1">
    <property type="nucleotide sequence ID" value="NZ_JAJEQM010000011.1"/>
</dbReference>
<dbReference type="AlphaFoldDB" id="A0AAE3J9N7"/>
<keyword evidence="1" id="KW-0472">Membrane</keyword>
<evidence type="ECO:0000256" key="1">
    <source>
        <dbReference type="SAM" id="Phobius"/>
    </source>
</evidence>
<evidence type="ECO:0000313" key="3">
    <source>
        <dbReference type="Proteomes" id="UP001198242"/>
    </source>
</evidence>
<name>A0AAE3J9N7_9FIRM</name>
<proteinExistence type="predicted"/>
<keyword evidence="1" id="KW-0812">Transmembrane</keyword>
<gene>
    <name evidence="2" type="ORF">LKE05_08545</name>
</gene>
<keyword evidence="1" id="KW-1133">Transmembrane helix</keyword>
<evidence type="ECO:0000313" key="2">
    <source>
        <dbReference type="EMBL" id="MCC2210834.1"/>
    </source>
</evidence>
<reference evidence="2 3" key="1">
    <citation type="submission" date="2021-10" db="EMBL/GenBank/DDBJ databases">
        <title>Anaerobic single-cell dispensing facilitates the cultivation of human gut bacteria.</title>
        <authorList>
            <person name="Afrizal A."/>
        </authorList>
    </citation>
    <scope>NUCLEOTIDE SEQUENCE [LARGE SCALE GENOMIC DNA]</scope>
    <source>
        <strain evidence="2 3">CLA-AA-H232</strain>
    </source>
</reference>
<protein>
    <submittedName>
        <fullName evidence="2">Uncharacterized protein</fullName>
    </submittedName>
</protein>
<sequence length="89" mass="10069">MKELTKKVVILNNFSSPYVSQAIIILKDYNPKLESRAIADAETIVSRYIERIQKNGQPTKAVRSKSKILKILICLILIASICFAIKYLS</sequence>
<dbReference type="EMBL" id="JAJEQM010000011">
    <property type="protein sequence ID" value="MCC2210834.1"/>
    <property type="molecule type" value="Genomic_DNA"/>
</dbReference>
<keyword evidence="3" id="KW-1185">Reference proteome</keyword>
<accession>A0AAE3J9N7</accession>
<comment type="caution">
    <text evidence="2">The sequence shown here is derived from an EMBL/GenBank/DDBJ whole genome shotgun (WGS) entry which is preliminary data.</text>
</comment>